<sequence>MSGSDEDGESDAHNHDEDYEFGFAADTVIDGSYDEEFGTPMFRDVNTEITNDADLSSRGHATDDSMDPEYVYCDFEAGLIRAMDDFFPDTVAIGCLFHFLQACRRRMKKYRIPDLECKIAMRSGVLDLDILTVVPQEKMEREGVTWMTNAIKERCADSGISYSYTKWSVFWRYFRRTWIIKYPTQVWNVKLLHETRLAEQITRLNDLTAK</sequence>
<dbReference type="Proteomes" id="UP001165121">
    <property type="component" value="Unassembled WGS sequence"/>
</dbReference>
<keyword evidence="2" id="KW-1185">Reference proteome</keyword>
<evidence type="ECO:0000313" key="1">
    <source>
        <dbReference type="EMBL" id="GMF23119.1"/>
    </source>
</evidence>
<accession>A0A9W6U0J2</accession>
<reference evidence="1" key="1">
    <citation type="submission" date="2023-04" db="EMBL/GenBank/DDBJ databases">
        <title>Phytophthora fragariaefolia NBRC 109709.</title>
        <authorList>
            <person name="Ichikawa N."/>
            <person name="Sato H."/>
            <person name="Tonouchi N."/>
        </authorList>
    </citation>
    <scope>NUCLEOTIDE SEQUENCE</scope>
    <source>
        <strain evidence="1">NBRC 109709</strain>
    </source>
</reference>
<organism evidence="1 2">
    <name type="scientific">Phytophthora fragariaefolia</name>
    <dbReference type="NCBI Taxonomy" id="1490495"/>
    <lineage>
        <taxon>Eukaryota</taxon>
        <taxon>Sar</taxon>
        <taxon>Stramenopiles</taxon>
        <taxon>Oomycota</taxon>
        <taxon>Peronosporomycetes</taxon>
        <taxon>Peronosporales</taxon>
        <taxon>Peronosporaceae</taxon>
        <taxon>Phytophthora</taxon>
    </lineage>
</organism>
<proteinExistence type="predicted"/>
<dbReference type="EMBL" id="BSXT01000274">
    <property type="protein sequence ID" value="GMF23119.1"/>
    <property type="molecule type" value="Genomic_DNA"/>
</dbReference>
<evidence type="ECO:0000313" key="2">
    <source>
        <dbReference type="Proteomes" id="UP001165121"/>
    </source>
</evidence>
<comment type="caution">
    <text evidence="1">The sequence shown here is derived from an EMBL/GenBank/DDBJ whole genome shotgun (WGS) entry which is preliminary data.</text>
</comment>
<dbReference type="OrthoDB" id="120462at2759"/>
<protein>
    <submittedName>
        <fullName evidence="1">Unnamed protein product</fullName>
    </submittedName>
</protein>
<dbReference type="AlphaFoldDB" id="A0A9W6U0J2"/>
<gene>
    <name evidence="1" type="ORF">Pfra01_000358200</name>
</gene>
<name>A0A9W6U0J2_9STRA</name>